<feature type="non-terminal residue" evidence="2">
    <location>
        <position position="1"/>
    </location>
</feature>
<sequence>KIFHVKLCTCFINFRQRKKHQRSARQLKKNQRSVRWNRKKNSKKPQQFQIYHVQGKRKLDYLEDH</sequence>
<name>A0A8X6UAX8_NEPPI</name>
<feature type="region of interest" description="Disordered" evidence="1">
    <location>
        <begin position="19"/>
        <end position="49"/>
    </location>
</feature>
<evidence type="ECO:0000313" key="2">
    <source>
        <dbReference type="EMBL" id="GFT92330.1"/>
    </source>
</evidence>
<dbReference type="Proteomes" id="UP000887013">
    <property type="component" value="Unassembled WGS sequence"/>
</dbReference>
<evidence type="ECO:0000256" key="1">
    <source>
        <dbReference type="SAM" id="MobiDB-lite"/>
    </source>
</evidence>
<dbReference type="AlphaFoldDB" id="A0A8X6UAX8"/>
<organism evidence="2 3">
    <name type="scientific">Nephila pilipes</name>
    <name type="common">Giant wood spider</name>
    <name type="synonym">Nephila maculata</name>
    <dbReference type="NCBI Taxonomy" id="299642"/>
    <lineage>
        <taxon>Eukaryota</taxon>
        <taxon>Metazoa</taxon>
        <taxon>Ecdysozoa</taxon>
        <taxon>Arthropoda</taxon>
        <taxon>Chelicerata</taxon>
        <taxon>Arachnida</taxon>
        <taxon>Araneae</taxon>
        <taxon>Araneomorphae</taxon>
        <taxon>Entelegynae</taxon>
        <taxon>Araneoidea</taxon>
        <taxon>Nephilidae</taxon>
        <taxon>Nephila</taxon>
    </lineage>
</organism>
<accession>A0A8X6UAX8</accession>
<feature type="compositionally biased region" description="Basic residues" evidence="1">
    <location>
        <begin position="19"/>
        <end position="43"/>
    </location>
</feature>
<reference evidence="2" key="1">
    <citation type="submission" date="2020-08" db="EMBL/GenBank/DDBJ databases">
        <title>Multicomponent nature underlies the extraordinary mechanical properties of spider dragline silk.</title>
        <authorList>
            <person name="Kono N."/>
            <person name="Nakamura H."/>
            <person name="Mori M."/>
            <person name="Yoshida Y."/>
            <person name="Ohtoshi R."/>
            <person name="Malay A.D."/>
            <person name="Moran D.A.P."/>
            <person name="Tomita M."/>
            <person name="Numata K."/>
            <person name="Arakawa K."/>
        </authorList>
    </citation>
    <scope>NUCLEOTIDE SEQUENCE</scope>
</reference>
<gene>
    <name evidence="2" type="ORF">NPIL_110371</name>
</gene>
<protein>
    <submittedName>
        <fullName evidence="2">Uncharacterized protein</fullName>
    </submittedName>
</protein>
<dbReference type="EMBL" id="BMAW01121061">
    <property type="protein sequence ID" value="GFT92330.1"/>
    <property type="molecule type" value="Genomic_DNA"/>
</dbReference>
<proteinExistence type="predicted"/>
<feature type="non-terminal residue" evidence="2">
    <location>
        <position position="65"/>
    </location>
</feature>
<comment type="caution">
    <text evidence="2">The sequence shown here is derived from an EMBL/GenBank/DDBJ whole genome shotgun (WGS) entry which is preliminary data.</text>
</comment>
<keyword evidence="3" id="KW-1185">Reference proteome</keyword>
<evidence type="ECO:0000313" key="3">
    <source>
        <dbReference type="Proteomes" id="UP000887013"/>
    </source>
</evidence>